<dbReference type="SUPFAM" id="SSF53474">
    <property type="entry name" value="alpha/beta-Hydrolases"/>
    <property type="match status" value="1"/>
</dbReference>
<evidence type="ECO:0000313" key="3">
    <source>
        <dbReference type="EMBL" id="RFU35394.1"/>
    </source>
</evidence>
<protein>
    <recommendedName>
        <fullName evidence="2">AB hydrolase-1 domain-containing protein</fullName>
    </recommendedName>
</protein>
<dbReference type="InterPro" id="IPR000073">
    <property type="entry name" value="AB_hydrolase_1"/>
</dbReference>
<feature type="signal peptide" evidence="1">
    <location>
        <begin position="1"/>
        <end position="23"/>
    </location>
</feature>
<feature type="chain" id="PRO_5017567002" description="AB hydrolase-1 domain-containing protein" evidence="1">
    <location>
        <begin position="24"/>
        <end position="414"/>
    </location>
</feature>
<dbReference type="Proteomes" id="UP000258309">
    <property type="component" value="Unassembled WGS sequence"/>
</dbReference>
<gene>
    <name evidence="3" type="ORF">B7463_g937</name>
</gene>
<accession>A0A3E2HPX0</accession>
<evidence type="ECO:0000259" key="2">
    <source>
        <dbReference type="Pfam" id="PF12697"/>
    </source>
</evidence>
<proteinExistence type="predicted"/>
<feature type="non-terminal residue" evidence="3">
    <location>
        <position position="1"/>
    </location>
</feature>
<dbReference type="OrthoDB" id="190201at2759"/>
<comment type="caution">
    <text evidence="3">The sequence shown here is derived from an EMBL/GenBank/DDBJ whole genome shotgun (WGS) entry which is preliminary data.</text>
</comment>
<name>A0A3E2HPX0_SCYLI</name>
<keyword evidence="4" id="KW-1185">Reference proteome</keyword>
<feature type="domain" description="AB hydrolase-1" evidence="2">
    <location>
        <begin position="125"/>
        <end position="395"/>
    </location>
</feature>
<dbReference type="GO" id="GO:0047372">
    <property type="term" value="F:monoacylglycerol lipase activity"/>
    <property type="evidence" value="ECO:0007669"/>
    <property type="project" value="TreeGrafter"/>
</dbReference>
<evidence type="ECO:0000313" key="4">
    <source>
        <dbReference type="Proteomes" id="UP000258309"/>
    </source>
</evidence>
<dbReference type="GO" id="GO:0046464">
    <property type="term" value="P:acylglycerol catabolic process"/>
    <property type="evidence" value="ECO:0007669"/>
    <property type="project" value="TreeGrafter"/>
</dbReference>
<reference evidence="3 4" key="1">
    <citation type="submission" date="2018-05" db="EMBL/GenBank/DDBJ databases">
        <title>Draft genome sequence of Scytalidium lignicola DSM 105466, a ubiquitous saprotrophic fungus.</title>
        <authorList>
            <person name="Buettner E."/>
            <person name="Gebauer A.M."/>
            <person name="Hofrichter M."/>
            <person name="Liers C."/>
            <person name="Kellner H."/>
        </authorList>
    </citation>
    <scope>NUCLEOTIDE SEQUENCE [LARGE SCALE GENOMIC DNA]</scope>
    <source>
        <strain evidence="3 4">DSM 105466</strain>
    </source>
</reference>
<evidence type="ECO:0000256" key="1">
    <source>
        <dbReference type="SAM" id="SignalP"/>
    </source>
</evidence>
<dbReference type="Pfam" id="PF12697">
    <property type="entry name" value="Abhydrolase_6"/>
    <property type="match status" value="1"/>
</dbReference>
<dbReference type="EMBL" id="NCSJ02000009">
    <property type="protein sequence ID" value="RFU35394.1"/>
    <property type="molecule type" value="Genomic_DNA"/>
</dbReference>
<organism evidence="3 4">
    <name type="scientific">Scytalidium lignicola</name>
    <name type="common">Hyphomycete</name>
    <dbReference type="NCBI Taxonomy" id="5539"/>
    <lineage>
        <taxon>Eukaryota</taxon>
        <taxon>Fungi</taxon>
        <taxon>Dikarya</taxon>
        <taxon>Ascomycota</taxon>
        <taxon>Pezizomycotina</taxon>
        <taxon>Leotiomycetes</taxon>
        <taxon>Leotiomycetes incertae sedis</taxon>
        <taxon>Scytalidium</taxon>
    </lineage>
</organism>
<dbReference type="AlphaFoldDB" id="A0A3E2HPX0"/>
<dbReference type="PANTHER" id="PTHR43798">
    <property type="entry name" value="MONOACYLGLYCEROL LIPASE"/>
    <property type="match status" value="1"/>
</dbReference>
<dbReference type="InterPro" id="IPR050266">
    <property type="entry name" value="AB_hydrolase_sf"/>
</dbReference>
<dbReference type="Gene3D" id="3.40.50.1820">
    <property type="entry name" value="alpha/beta hydrolase"/>
    <property type="match status" value="1"/>
</dbReference>
<sequence length="414" mass="44085">MTSAITSDLISFIALCPLPLVMKLGIGAGVSNALPAVTSLPLGPKCSDVVFSLNVTAINLVLPDAVVATASAVIENGTLAQAQALIAAVGETALLDIAISGTYNISGRFCEPEVRIPGRENHIQLLVHGATYNKNYWSGGDFPIGFKGNQYSWIAYASQRGYPTLSIDRLGSGNSSHPDPIATVQAATEVECHYQIIEALRNTRVVGGRKFSKIAYVGHSVGSVLGNYLAATHPDAVDVMVLTGYSKYLPLSLAGILVTSVLAPAQLVASRFDALPLGYFSMLSEAGRSGLFYSNNPHDFDTSVLEFDFAREGTLTLGEAVSILGTPVASHFRGPILVITGHLDQAFCGLGLPFLGELTCATGKASQMEQTRSLFPKANYSWVDVPHTGHGLNFHYSAQTTFKTVHDYLQETLF</sequence>
<dbReference type="PANTHER" id="PTHR43798:SF33">
    <property type="entry name" value="HYDROLASE, PUTATIVE (AFU_ORTHOLOGUE AFUA_2G14860)-RELATED"/>
    <property type="match status" value="1"/>
</dbReference>
<dbReference type="OMA" id="NLHAVKY"/>
<keyword evidence="1" id="KW-0732">Signal</keyword>
<feature type="non-terminal residue" evidence="3">
    <location>
        <position position="414"/>
    </location>
</feature>
<dbReference type="GO" id="GO:0016020">
    <property type="term" value="C:membrane"/>
    <property type="evidence" value="ECO:0007669"/>
    <property type="project" value="TreeGrafter"/>
</dbReference>
<dbReference type="InterPro" id="IPR029058">
    <property type="entry name" value="AB_hydrolase_fold"/>
</dbReference>